<organism evidence="1 2">
    <name type="scientific">Clavelina lepadiformis</name>
    <name type="common">Light-bulb sea squirt</name>
    <name type="synonym">Ascidia lepadiformis</name>
    <dbReference type="NCBI Taxonomy" id="159417"/>
    <lineage>
        <taxon>Eukaryota</taxon>
        <taxon>Metazoa</taxon>
        <taxon>Chordata</taxon>
        <taxon>Tunicata</taxon>
        <taxon>Ascidiacea</taxon>
        <taxon>Aplousobranchia</taxon>
        <taxon>Clavelinidae</taxon>
        <taxon>Clavelina</taxon>
    </lineage>
</organism>
<comment type="caution">
    <text evidence="1">The sequence shown here is derived from an EMBL/GenBank/DDBJ whole genome shotgun (WGS) entry which is preliminary data.</text>
</comment>
<sequence>MSIKRHNAILSKSFGFAGKRLKPTYTKSLPFSGSIPNARLLSLLRKSVIAIHTSCWNNAKQLRFNVCETKINRSFISVGPLVTVSRESRYRTDQIDLTSDEVKDF</sequence>
<keyword evidence="2" id="KW-1185">Reference proteome</keyword>
<dbReference type="EMBL" id="CAWYQH010000141">
    <property type="protein sequence ID" value="CAK8693869.1"/>
    <property type="molecule type" value="Genomic_DNA"/>
</dbReference>
<proteinExistence type="predicted"/>
<accession>A0ABP0GT62</accession>
<gene>
    <name evidence="1" type="ORF">CVLEPA_LOCUS27159</name>
</gene>
<dbReference type="Proteomes" id="UP001642483">
    <property type="component" value="Unassembled WGS sequence"/>
</dbReference>
<protein>
    <submittedName>
        <fullName evidence="1">Uncharacterized protein</fullName>
    </submittedName>
</protein>
<name>A0ABP0GT62_CLALP</name>
<reference evidence="1 2" key="1">
    <citation type="submission" date="2024-02" db="EMBL/GenBank/DDBJ databases">
        <authorList>
            <person name="Daric V."/>
            <person name="Darras S."/>
        </authorList>
    </citation>
    <scope>NUCLEOTIDE SEQUENCE [LARGE SCALE GENOMIC DNA]</scope>
</reference>
<evidence type="ECO:0000313" key="1">
    <source>
        <dbReference type="EMBL" id="CAK8693869.1"/>
    </source>
</evidence>
<evidence type="ECO:0000313" key="2">
    <source>
        <dbReference type="Proteomes" id="UP001642483"/>
    </source>
</evidence>